<feature type="region of interest" description="Disordered" evidence="1">
    <location>
        <begin position="1"/>
        <end position="75"/>
    </location>
</feature>
<dbReference type="Proteomes" id="UP001324427">
    <property type="component" value="Unassembled WGS sequence"/>
</dbReference>
<protein>
    <recommendedName>
        <fullName evidence="2">CRIB domain-containing protein</fullName>
    </recommendedName>
</protein>
<evidence type="ECO:0000256" key="1">
    <source>
        <dbReference type="SAM" id="MobiDB-lite"/>
    </source>
</evidence>
<feature type="compositionally biased region" description="Polar residues" evidence="1">
    <location>
        <begin position="350"/>
        <end position="363"/>
    </location>
</feature>
<dbReference type="InterPro" id="IPR000095">
    <property type="entry name" value="CRIB_dom"/>
</dbReference>
<dbReference type="EMBL" id="JAVFHQ010000035">
    <property type="protein sequence ID" value="KAK4543115.1"/>
    <property type="molecule type" value="Genomic_DNA"/>
</dbReference>
<feature type="domain" description="CRIB" evidence="2">
    <location>
        <begin position="93"/>
        <end position="106"/>
    </location>
</feature>
<organism evidence="3 4">
    <name type="scientific">Oleoguttula mirabilis</name>
    <dbReference type="NCBI Taxonomy" id="1507867"/>
    <lineage>
        <taxon>Eukaryota</taxon>
        <taxon>Fungi</taxon>
        <taxon>Dikarya</taxon>
        <taxon>Ascomycota</taxon>
        <taxon>Pezizomycotina</taxon>
        <taxon>Dothideomycetes</taxon>
        <taxon>Dothideomycetidae</taxon>
        <taxon>Mycosphaerellales</taxon>
        <taxon>Teratosphaeriaceae</taxon>
        <taxon>Oleoguttula</taxon>
    </lineage>
</organism>
<evidence type="ECO:0000259" key="2">
    <source>
        <dbReference type="PROSITE" id="PS50108"/>
    </source>
</evidence>
<name>A0AAV9JDC4_9PEZI</name>
<sequence length="692" mass="76243">MSSQSKEAQLPSRPATALGETRRRKTEPLESIRNSIFGGRKKSSPPNSRGKSASYVSRPSSRSSDTETTELPLQREHFRFQEDYYRYLRKLSISPPFNFEHVTHTAKKQLSPLETVDEQELTAEFWAVAAYQKPRRRLNGIKADNLSEKLPAMGVERGAPSSRPTSPVPAEPPIDRPHFYGSIDQAKSVDETMFDEAKDTNFDPDAALERFHSTEQPTRHPRRYSSLTALNERRLRFLQQEPPPTLSESHRSSESDAPGDHTQHASTQLAGYASALDDVAEERDSSSLRRISEHVDRAKQPLPALPPQTVPKKSSRSSLRPSNPATPSIASIVSTDRRSSVMSKRSSRSTYKSPAISSTPASNETRRPSVLSDATWEDDVDFCYQQEAESTCDFDWQSYIPARESSIAESDGGVRLSAWLDLSPPAEYENPRARQQPVSADVATKNAYPELHRRGSSVGHRGFLAARKGSCELLQKKSLTPPALRHPSGPAPMSILSPVLSVTGADEDAPKVPYPPGTLHFPGFDGANRASAEYLSDPESVRTGGSKHSKSSSYGSYDSIARPAPATADKTRWSMASSSSIPDLLHSKRRSKPSVHKSMISRPLESLPQSPGAECNGGAEEESTIVPRATQIEPMRNTFVMRRPQSPRETAVLQSAGRAVQRSRPPTPSRFSRLLHVEGSRQLAATPAPGWI</sequence>
<proteinExistence type="predicted"/>
<dbReference type="AlphaFoldDB" id="A0AAV9JDC4"/>
<evidence type="ECO:0000313" key="4">
    <source>
        <dbReference type="Proteomes" id="UP001324427"/>
    </source>
</evidence>
<keyword evidence="4" id="KW-1185">Reference proteome</keyword>
<feature type="compositionally biased region" description="Polar residues" evidence="1">
    <location>
        <begin position="323"/>
        <end position="334"/>
    </location>
</feature>
<gene>
    <name evidence="3" type="ORF">LTR36_005892</name>
</gene>
<dbReference type="PROSITE" id="PS50108">
    <property type="entry name" value="CRIB"/>
    <property type="match status" value="1"/>
</dbReference>
<feature type="compositionally biased region" description="Low complexity" evidence="1">
    <location>
        <begin position="52"/>
        <end position="63"/>
    </location>
</feature>
<feature type="region of interest" description="Disordered" evidence="1">
    <location>
        <begin position="294"/>
        <end position="370"/>
    </location>
</feature>
<feature type="region of interest" description="Disordered" evidence="1">
    <location>
        <begin position="155"/>
        <end position="180"/>
    </location>
</feature>
<reference evidence="3 4" key="1">
    <citation type="submission" date="2021-11" db="EMBL/GenBank/DDBJ databases">
        <title>Black yeast isolated from Biological Soil Crust.</title>
        <authorList>
            <person name="Kurbessoian T."/>
        </authorList>
    </citation>
    <scope>NUCLEOTIDE SEQUENCE [LARGE SCALE GENOMIC DNA]</scope>
    <source>
        <strain evidence="3 4">CCFEE 5522</strain>
    </source>
</reference>
<comment type="caution">
    <text evidence="3">The sequence shown here is derived from an EMBL/GenBank/DDBJ whole genome shotgun (WGS) entry which is preliminary data.</text>
</comment>
<accession>A0AAV9JDC4</accession>
<feature type="region of interest" description="Disordered" evidence="1">
    <location>
        <begin position="241"/>
        <end position="265"/>
    </location>
</feature>
<feature type="region of interest" description="Disordered" evidence="1">
    <location>
        <begin position="536"/>
        <end position="624"/>
    </location>
</feature>
<evidence type="ECO:0000313" key="3">
    <source>
        <dbReference type="EMBL" id="KAK4543115.1"/>
    </source>
</evidence>
<feature type="compositionally biased region" description="Basic and acidic residues" evidence="1">
    <location>
        <begin position="248"/>
        <end position="263"/>
    </location>
</feature>